<dbReference type="Proteomes" id="UP001241603">
    <property type="component" value="Unassembled WGS sequence"/>
</dbReference>
<gene>
    <name evidence="2" type="ORF">QO014_002758</name>
</gene>
<keyword evidence="1" id="KW-0812">Transmembrane</keyword>
<keyword evidence="1" id="KW-0472">Membrane</keyword>
<keyword evidence="3" id="KW-1185">Reference proteome</keyword>
<proteinExistence type="predicted"/>
<reference evidence="2 3" key="1">
    <citation type="submission" date="2023-07" db="EMBL/GenBank/DDBJ databases">
        <title>Genomic Encyclopedia of Type Strains, Phase IV (KMG-IV): sequencing the most valuable type-strain genomes for metagenomic binning, comparative biology and taxonomic classification.</title>
        <authorList>
            <person name="Goeker M."/>
        </authorList>
    </citation>
    <scope>NUCLEOTIDE SEQUENCE [LARGE SCALE GENOMIC DNA]</scope>
    <source>
        <strain evidence="2 3">B6-8</strain>
    </source>
</reference>
<evidence type="ECO:0000313" key="3">
    <source>
        <dbReference type="Proteomes" id="UP001241603"/>
    </source>
</evidence>
<evidence type="ECO:0000256" key="1">
    <source>
        <dbReference type="SAM" id="Phobius"/>
    </source>
</evidence>
<name>A0ABU0H7T2_9HYPH</name>
<dbReference type="EMBL" id="JAUSVO010000003">
    <property type="protein sequence ID" value="MDQ0438366.1"/>
    <property type="molecule type" value="Genomic_DNA"/>
</dbReference>
<organism evidence="2 3">
    <name type="scientific">Kaistia dalseonensis</name>
    <dbReference type="NCBI Taxonomy" id="410840"/>
    <lineage>
        <taxon>Bacteria</taxon>
        <taxon>Pseudomonadati</taxon>
        <taxon>Pseudomonadota</taxon>
        <taxon>Alphaproteobacteria</taxon>
        <taxon>Hyphomicrobiales</taxon>
        <taxon>Kaistiaceae</taxon>
        <taxon>Kaistia</taxon>
    </lineage>
</organism>
<comment type="caution">
    <text evidence="2">The sequence shown here is derived from an EMBL/GenBank/DDBJ whole genome shotgun (WGS) entry which is preliminary data.</text>
</comment>
<accession>A0ABU0H7T2</accession>
<sequence length="71" mass="7155">MTGPAFSQSLQLAAFAISVGAIGCAGACIAVPIRSLLAGELHRDPAGALLLTVSGVGAAWLGIELLLWLPR</sequence>
<keyword evidence="1" id="KW-1133">Transmembrane helix</keyword>
<feature type="transmembrane region" description="Helical" evidence="1">
    <location>
        <begin position="12"/>
        <end position="33"/>
    </location>
</feature>
<feature type="transmembrane region" description="Helical" evidence="1">
    <location>
        <begin position="45"/>
        <end position="69"/>
    </location>
</feature>
<protein>
    <submittedName>
        <fullName evidence="2">Uncharacterized protein</fullName>
    </submittedName>
</protein>
<evidence type="ECO:0000313" key="2">
    <source>
        <dbReference type="EMBL" id="MDQ0438366.1"/>
    </source>
</evidence>
<dbReference type="RefSeq" id="WP_266349254.1">
    <property type="nucleotide sequence ID" value="NZ_JAPKNG010000003.1"/>
</dbReference>